<proteinExistence type="predicted"/>
<dbReference type="InterPro" id="IPR041583">
    <property type="entry name" value="TetR_C_31"/>
</dbReference>
<dbReference type="SUPFAM" id="SSF48498">
    <property type="entry name" value="Tetracyclin repressor-like, C-terminal domain"/>
    <property type="match status" value="1"/>
</dbReference>
<dbReference type="AlphaFoldDB" id="A0A5C5BCS8"/>
<protein>
    <submittedName>
        <fullName evidence="2">Transcriptional regulator</fullName>
    </submittedName>
</protein>
<evidence type="ECO:0000259" key="1">
    <source>
        <dbReference type="Pfam" id="PF17940"/>
    </source>
</evidence>
<dbReference type="Proteomes" id="UP000313849">
    <property type="component" value="Unassembled WGS sequence"/>
</dbReference>
<reference evidence="2 3" key="1">
    <citation type="submission" date="2019-06" db="EMBL/GenBank/DDBJ databases">
        <title>Draft genome sequence of Miniimonas arenae KCTC 19750T isolated from sea sand.</title>
        <authorList>
            <person name="Park S.-J."/>
        </authorList>
    </citation>
    <scope>NUCLEOTIDE SEQUENCE [LARGE SCALE GENOMIC DNA]</scope>
    <source>
        <strain evidence="2 3">KCTC 19750</strain>
    </source>
</reference>
<dbReference type="SUPFAM" id="SSF46689">
    <property type="entry name" value="Homeodomain-like"/>
    <property type="match status" value="1"/>
</dbReference>
<comment type="caution">
    <text evidence="2">The sequence shown here is derived from an EMBL/GenBank/DDBJ whole genome shotgun (WGS) entry which is preliminary data.</text>
</comment>
<evidence type="ECO:0000313" key="2">
    <source>
        <dbReference type="EMBL" id="TNU75095.1"/>
    </source>
</evidence>
<dbReference type="Pfam" id="PF17940">
    <property type="entry name" value="TetR_C_31"/>
    <property type="match status" value="1"/>
</dbReference>
<dbReference type="OrthoDB" id="7506349at2"/>
<dbReference type="EMBL" id="VENP01000016">
    <property type="protein sequence ID" value="TNU75095.1"/>
    <property type="molecule type" value="Genomic_DNA"/>
</dbReference>
<name>A0A5C5BCS8_9MICO</name>
<keyword evidence="3" id="KW-1185">Reference proteome</keyword>
<dbReference type="InterPro" id="IPR009057">
    <property type="entry name" value="Homeodomain-like_sf"/>
</dbReference>
<organism evidence="2 3">
    <name type="scientific">Miniimonas arenae</name>
    <dbReference type="NCBI Taxonomy" id="676201"/>
    <lineage>
        <taxon>Bacteria</taxon>
        <taxon>Bacillati</taxon>
        <taxon>Actinomycetota</taxon>
        <taxon>Actinomycetes</taxon>
        <taxon>Micrococcales</taxon>
        <taxon>Beutenbergiaceae</taxon>
        <taxon>Miniimonas</taxon>
    </lineage>
</organism>
<accession>A0A5C5BCS8</accession>
<evidence type="ECO:0000313" key="3">
    <source>
        <dbReference type="Proteomes" id="UP000313849"/>
    </source>
</evidence>
<dbReference type="InterPro" id="IPR036271">
    <property type="entry name" value="Tet_transcr_reg_TetR-rel_C_sf"/>
</dbReference>
<gene>
    <name evidence="2" type="ORF">FH969_06020</name>
</gene>
<dbReference type="Gene3D" id="1.10.357.10">
    <property type="entry name" value="Tetracycline Repressor, domain 2"/>
    <property type="match status" value="1"/>
</dbReference>
<sequence length="205" mass="20939">MPRRPSGRRERIGQTGLTIIASSGLHALTHRNVDAALAFPPGTTSYYARSRRELVALAVERLAARLDALPLGEASSVSTEPEAVAALTSAVELLLAEHGTDQLARLVLLIDLRGDPELLDLLAESPIQAAVVAAVETLLSQIGAADPTTAAAGLLALIDGLMLASFVSDPPAPVRPAIAAYVAGLPRVEAGGVGGPDVAGEVHGA</sequence>
<dbReference type="RefSeq" id="WP_139986484.1">
    <property type="nucleotide sequence ID" value="NZ_DAMDJA010000073.1"/>
</dbReference>
<feature type="domain" description="Tetracyclin repressor-like C-terminal group 31" evidence="1">
    <location>
        <begin position="82"/>
        <end position="185"/>
    </location>
</feature>